<dbReference type="InterPro" id="IPR050863">
    <property type="entry name" value="CenT-Element_Derived"/>
</dbReference>
<evidence type="ECO:0000313" key="3">
    <source>
        <dbReference type="EMBL" id="KAG7446073.1"/>
    </source>
</evidence>
<evidence type="ECO:0000256" key="1">
    <source>
        <dbReference type="ARBA" id="ARBA00023125"/>
    </source>
</evidence>
<dbReference type="EMBL" id="MU250535">
    <property type="protein sequence ID" value="KAG7446073.1"/>
    <property type="molecule type" value="Genomic_DNA"/>
</dbReference>
<dbReference type="InterPro" id="IPR004875">
    <property type="entry name" value="DDE_SF_endonuclease_dom"/>
</dbReference>
<feature type="domain" description="HTH CENPB-type" evidence="2">
    <location>
        <begin position="1"/>
        <end position="60"/>
    </location>
</feature>
<dbReference type="GO" id="GO:0005634">
    <property type="term" value="C:nucleus"/>
    <property type="evidence" value="ECO:0007669"/>
    <property type="project" value="TreeGrafter"/>
</dbReference>
<accession>A0A9P8AS59</accession>
<dbReference type="InterPro" id="IPR006600">
    <property type="entry name" value="HTH_CenpB_DNA-bd_dom"/>
</dbReference>
<dbReference type="OrthoDB" id="162969at2759"/>
<protein>
    <recommendedName>
        <fullName evidence="2">HTH CENPB-type domain-containing protein</fullName>
    </recommendedName>
</protein>
<sequence length="363" mass="40942">MMDLWVTKVIADGILLNGEVLCQKWTAFANLKRIPENERLDLSSEWLSKFKKWNNLKEFKQHNEAESADLIDPNTMHITSVKRSKAHLTYAFTVNADGSDKKGPFIIRKAHKSSNFSEHIVPEDDLQCITVKNFKPNMTSHIQPLDAGIIHCFKAHYQLSYIQQAIDHYNSDISPARIYDINQLKAMQLADAAWKSVDASTIKHCWQKAGILPDIPLAPVVSVSIFITSLVQDSIADMEKQLKESFDDLQGTGVLQHHNCIDIESLLNPEIENVDVEETTDKDIFDAVMASQNAEEGMDENGLSGDDSVLEPSVRTLQKYIEIMDDPFAQNLESILALFGQKTRLDQANSLQDTQITSYFTSK</sequence>
<gene>
    <name evidence="3" type="ORF">BT62DRAFT_980960</name>
</gene>
<dbReference type="AlphaFoldDB" id="A0A9P8AS59"/>
<evidence type="ECO:0000259" key="2">
    <source>
        <dbReference type="PROSITE" id="PS51253"/>
    </source>
</evidence>
<dbReference type="PROSITE" id="PS51253">
    <property type="entry name" value="HTH_CENPB"/>
    <property type="match status" value="1"/>
</dbReference>
<dbReference type="GO" id="GO:0003677">
    <property type="term" value="F:DNA binding"/>
    <property type="evidence" value="ECO:0007669"/>
    <property type="project" value="UniProtKB-KW"/>
</dbReference>
<dbReference type="PANTHER" id="PTHR19303:SF73">
    <property type="entry name" value="PROTEIN PDC2"/>
    <property type="match status" value="1"/>
</dbReference>
<dbReference type="Pfam" id="PF03184">
    <property type="entry name" value="DDE_1"/>
    <property type="match status" value="1"/>
</dbReference>
<comment type="caution">
    <text evidence="3">The sequence shown here is derived from an EMBL/GenBank/DDBJ whole genome shotgun (WGS) entry which is preliminary data.</text>
</comment>
<name>A0A9P8AS59_9AGAR</name>
<reference evidence="3" key="1">
    <citation type="submission" date="2020-11" db="EMBL/GenBank/DDBJ databases">
        <title>Adaptations for nitrogen fixation in a non-lichenized fungal sporocarp promotes dispersal by wood-feeding termites.</title>
        <authorList>
            <consortium name="DOE Joint Genome Institute"/>
            <person name="Koch R.A."/>
            <person name="Yoon G."/>
            <person name="Arayal U."/>
            <person name="Lail K."/>
            <person name="Amirebrahimi M."/>
            <person name="Labutti K."/>
            <person name="Lipzen A."/>
            <person name="Riley R."/>
            <person name="Barry K."/>
            <person name="Henrissat B."/>
            <person name="Grigoriev I.V."/>
            <person name="Herr J.R."/>
            <person name="Aime M.C."/>
        </authorList>
    </citation>
    <scope>NUCLEOTIDE SEQUENCE</scope>
    <source>
        <strain evidence="3">MCA 3950</strain>
    </source>
</reference>
<dbReference type="GeneID" id="66111848"/>
<proteinExistence type="predicted"/>
<dbReference type="Pfam" id="PF03221">
    <property type="entry name" value="HTH_Tnp_Tc5"/>
    <property type="match status" value="1"/>
</dbReference>
<organism evidence="3 4">
    <name type="scientific">Guyanagaster necrorhizus</name>
    <dbReference type="NCBI Taxonomy" id="856835"/>
    <lineage>
        <taxon>Eukaryota</taxon>
        <taxon>Fungi</taxon>
        <taxon>Dikarya</taxon>
        <taxon>Basidiomycota</taxon>
        <taxon>Agaricomycotina</taxon>
        <taxon>Agaricomycetes</taxon>
        <taxon>Agaricomycetidae</taxon>
        <taxon>Agaricales</taxon>
        <taxon>Marasmiineae</taxon>
        <taxon>Physalacriaceae</taxon>
        <taxon>Guyanagaster</taxon>
    </lineage>
</organism>
<dbReference type="PANTHER" id="PTHR19303">
    <property type="entry name" value="TRANSPOSON"/>
    <property type="match status" value="1"/>
</dbReference>
<dbReference type="RefSeq" id="XP_043039573.1">
    <property type="nucleotide sequence ID" value="XM_043189551.1"/>
</dbReference>
<dbReference type="InterPro" id="IPR009057">
    <property type="entry name" value="Homeodomain-like_sf"/>
</dbReference>
<keyword evidence="4" id="KW-1185">Reference proteome</keyword>
<evidence type="ECO:0000313" key="4">
    <source>
        <dbReference type="Proteomes" id="UP000812287"/>
    </source>
</evidence>
<dbReference type="SUPFAM" id="SSF46689">
    <property type="entry name" value="Homeodomain-like"/>
    <property type="match status" value="1"/>
</dbReference>
<keyword evidence="1" id="KW-0238">DNA-binding</keyword>
<dbReference type="Proteomes" id="UP000812287">
    <property type="component" value="Unassembled WGS sequence"/>
</dbReference>